<protein>
    <submittedName>
        <fullName evidence="1">Uncharacterized protein</fullName>
    </submittedName>
</protein>
<evidence type="ECO:0000313" key="2">
    <source>
        <dbReference type="Proteomes" id="UP000499080"/>
    </source>
</evidence>
<dbReference type="EMBL" id="BGPR01000140">
    <property type="protein sequence ID" value="GBL98478.1"/>
    <property type="molecule type" value="Genomic_DNA"/>
</dbReference>
<name>A0A4Y2C2D1_ARAVE</name>
<comment type="caution">
    <text evidence="1">The sequence shown here is derived from an EMBL/GenBank/DDBJ whole genome shotgun (WGS) entry which is preliminary data.</text>
</comment>
<proteinExistence type="predicted"/>
<organism evidence="1 2">
    <name type="scientific">Araneus ventricosus</name>
    <name type="common">Orbweaver spider</name>
    <name type="synonym">Epeira ventricosa</name>
    <dbReference type="NCBI Taxonomy" id="182803"/>
    <lineage>
        <taxon>Eukaryota</taxon>
        <taxon>Metazoa</taxon>
        <taxon>Ecdysozoa</taxon>
        <taxon>Arthropoda</taxon>
        <taxon>Chelicerata</taxon>
        <taxon>Arachnida</taxon>
        <taxon>Araneae</taxon>
        <taxon>Araneomorphae</taxon>
        <taxon>Entelegynae</taxon>
        <taxon>Araneoidea</taxon>
        <taxon>Araneidae</taxon>
        <taxon>Araneus</taxon>
    </lineage>
</organism>
<dbReference type="AlphaFoldDB" id="A0A4Y2C2D1"/>
<accession>A0A4Y2C2D1</accession>
<keyword evidence="2" id="KW-1185">Reference proteome</keyword>
<dbReference type="Proteomes" id="UP000499080">
    <property type="component" value="Unassembled WGS sequence"/>
</dbReference>
<evidence type="ECO:0000313" key="1">
    <source>
        <dbReference type="EMBL" id="GBL98478.1"/>
    </source>
</evidence>
<sequence>MSLRTSKKTRGGPRWSIWRRASAGDGWDWRSTSSNSDDEEEYSYTRVASTYANKFNCIRIFLYLEGAVMPPGIEVWIRKWRIAESRPDSTEEPQCMQICCTIFCRGGSKVLILVWRGSLGKRLPV</sequence>
<gene>
    <name evidence="1" type="ORF">AVEN_111607_1</name>
</gene>
<reference evidence="1 2" key="1">
    <citation type="journal article" date="2019" name="Sci. Rep.">
        <title>Orb-weaving spider Araneus ventricosus genome elucidates the spidroin gene catalogue.</title>
        <authorList>
            <person name="Kono N."/>
            <person name="Nakamura H."/>
            <person name="Ohtoshi R."/>
            <person name="Moran D.A.P."/>
            <person name="Shinohara A."/>
            <person name="Yoshida Y."/>
            <person name="Fujiwara M."/>
            <person name="Mori M."/>
            <person name="Tomita M."/>
            <person name="Arakawa K."/>
        </authorList>
    </citation>
    <scope>NUCLEOTIDE SEQUENCE [LARGE SCALE GENOMIC DNA]</scope>
</reference>